<reference evidence="2" key="1">
    <citation type="submission" date="2019-11" db="EMBL/GenBank/DDBJ databases">
        <authorList>
            <person name="Feng L."/>
        </authorList>
    </citation>
    <scope>NUCLEOTIDE SEQUENCE</scope>
    <source>
        <strain evidence="2">ChathewayiLFYP18</strain>
    </source>
</reference>
<dbReference type="AlphaFoldDB" id="A0A6N3FDV9"/>
<name>A0A6N3FDV9_9FIRM</name>
<proteinExistence type="predicted"/>
<protein>
    <submittedName>
        <fullName evidence="2">Uncharacterized protein</fullName>
    </submittedName>
</protein>
<dbReference type="EMBL" id="CACRUH010000058">
    <property type="protein sequence ID" value="VYU50069.1"/>
    <property type="molecule type" value="Genomic_DNA"/>
</dbReference>
<sequence>MMQRSVGLRANSRRSRGKIAFSGRDFAGTESERIRRSVELTGTPAEGAVRP</sequence>
<evidence type="ECO:0000256" key="1">
    <source>
        <dbReference type="SAM" id="MobiDB-lite"/>
    </source>
</evidence>
<feature type="region of interest" description="Disordered" evidence="1">
    <location>
        <begin position="1"/>
        <end position="51"/>
    </location>
</feature>
<gene>
    <name evidence="2" type="ORF">CHLFYP18_01224</name>
</gene>
<evidence type="ECO:0000313" key="2">
    <source>
        <dbReference type="EMBL" id="VYU50069.1"/>
    </source>
</evidence>
<organism evidence="2">
    <name type="scientific">Hungatella hathewayi</name>
    <dbReference type="NCBI Taxonomy" id="154046"/>
    <lineage>
        <taxon>Bacteria</taxon>
        <taxon>Bacillati</taxon>
        <taxon>Bacillota</taxon>
        <taxon>Clostridia</taxon>
        <taxon>Lachnospirales</taxon>
        <taxon>Lachnospiraceae</taxon>
        <taxon>Hungatella</taxon>
    </lineage>
</organism>
<accession>A0A6N3FDV9</accession>